<protein>
    <recommendedName>
        <fullName evidence="1">GT-D fold-like domain-containing protein</fullName>
    </recommendedName>
</protein>
<dbReference type="NCBIfam" id="NF040628">
    <property type="entry name" value="GT-D_rel"/>
    <property type="match status" value="1"/>
</dbReference>
<keyword evidence="3" id="KW-1185">Reference proteome</keyword>
<dbReference type="AlphaFoldDB" id="A0A0D7WW02"/>
<accession>A0A0D7WW02</accession>
<dbReference type="InterPro" id="IPR049785">
    <property type="entry name" value="GT-D-like_firm"/>
</dbReference>
<dbReference type="Pfam" id="PF22882">
    <property type="entry name" value="GT-D-like"/>
    <property type="match status" value="1"/>
</dbReference>
<sequence>MTKSKYLEIDEVLNHLKLALDQQQPFSLIRIGDGENLILSQDTVWPIEKVLQERWAVKANLGQKGLFLPNTELRDAVAEAVRKADIAGILPYDDESIKAPSYMKRELTDQVFNHYGLSPALTCHACLNRYLAETPAFWDMLKNRRILLVTRTAAEVKPVLEAEPYQLHIPHTLTFHQYEQMDKTLHWIAAYKDDFDIALFSCGVNAVVLAQKTAELTGKVGIDFGKAINIVMFGKAN</sequence>
<organism evidence="2 3">
    <name type="scientific">Paenibacillus terrae</name>
    <dbReference type="NCBI Taxonomy" id="159743"/>
    <lineage>
        <taxon>Bacteria</taxon>
        <taxon>Bacillati</taxon>
        <taxon>Bacillota</taxon>
        <taxon>Bacilli</taxon>
        <taxon>Bacillales</taxon>
        <taxon>Paenibacillaceae</taxon>
        <taxon>Paenibacillus</taxon>
    </lineage>
</organism>
<evidence type="ECO:0000313" key="2">
    <source>
        <dbReference type="EMBL" id="KJD43366.1"/>
    </source>
</evidence>
<name>A0A0D7WW02_9BACL</name>
<dbReference type="InterPro" id="IPR055171">
    <property type="entry name" value="GT-D-like"/>
</dbReference>
<comment type="caution">
    <text evidence="2">The sequence shown here is derived from an EMBL/GenBank/DDBJ whole genome shotgun (WGS) entry which is preliminary data.</text>
</comment>
<dbReference type="PATRIC" id="fig|159743.3.peg.5107"/>
<dbReference type="EMBL" id="JTHP01000059">
    <property type="protein sequence ID" value="KJD43366.1"/>
    <property type="molecule type" value="Genomic_DNA"/>
</dbReference>
<evidence type="ECO:0000313" key="3">
    <source>
        <dbReference type="Proteomes" id="UP000032534"/>
    </source>
</evidence>
<feature type="domain" description="GT-D fold-like" evidence="1">
    <location>
        <begin position="8"/>
        <end position="230"/>
    </location>
</feature>
<dbReference type="Proteomes" id="UP000032534">
    <property type="component" value="Unassembled WGS sequence"/>
</dbReference>
<gene>
    <name evidence="2" type="ORF">QD47_22955</name>
</gene>
<proteinExistence type="predicted"/>
<dbReference type="OrthoDB" id="2655332at2"/>
<reference evidence="2 3" key="1">
    <citation type="submission" date="2014-11" db="EMBL/GenBank/DDBJ databases">
        <title>Draft Genome Sequences of Paenibacillus polymyxa NRRL B-30509 and Paenibacillus terrae NRRL B-30644, Strains from a Poultry Environment that Produce Tridecaptin A and Paenicidins.</title>
        <authorList>
            <person name="van Belkum M.J."/>
            <person name="Lohans C.T."/>
            <person name="Vederas J.C."/>
        </authorList>
    </citation>
    <scope>NUCLEOTIDE SEQUENCE [LARGE SCALE GENOMIC DNA]</scope>
    <source>
        <strain evidence="2 3">NRRL B-30644</strain>
    </source>
</reference>
<evidence type="ECO:0000259" key="1">
    <source>
        <dbReference type="Pfam" id="PF22882"/>
    </source>
</evidence>
<dbReference type="RefSeq" id="WP_044648309.1">
    <property type="nucleotide sequence ID" value="NZ_JTHP01000059.1"/>
</dbReference>